<protein>
    <submittedName>
        <fullName evidence="1">Uncharacterized protein</fullName>
    </submittedName>
</protein>
<dbReference type="EMBL" id="SRLO01000637">
    <property type="protein sequence ID" value="TNN49915.1"/>
    <property type="molecule type" value="Genomic_DNA"/>
</dbReference>
<proteinExistence type="predicted"/>
<comment type="caution">
    <text evidence="1">The sequence shown here is derived from an EMBL/GenBank/DDBJ whole genome shotgun (WGS) entry which is preliminary data.</text>
</comment>
<name>A0A4Z2GA27_9TELE</name>
<keyword evidence="2" id="KW-1185">Reference proteome</keyword>
<dbReference type="AlphaFoldDB" id="A0A4Z2GA27"/>
<gene>
    <name evidence="1" type="ORF">EYF80_039905</name>
</gene>
<evidence type="ECO:0000313" key="1">
    <source>
        <dbReference type="EMBL" id="TNN49915.1"/>
    </source>
</evidence>
<reference evidence="1 2" key="1">
    <citation type="submission" date="2019-03" db="EMBL/GenBank/DDBJ databases">
        <title>First draft genome of Liparis tanakae, snailfish: a comprehensive survey of snailfish specific genes.</title>
        <authorList>
            <person name="Kim W."/>
            <person name="Song I."/>
            <person name="Jeong J.-H."/>
            <person name="Kim D."/>
            <person name="Kim S."/>
            <person name="Ryu S."/>
            <person name="Song J.Y."/>
            <person name="Lee S.K."/>
        </authorList>
    </citation>
    <scope>NUCLEOTIDE SEQUENCE [LARGE SCALE GENOMIC DNA]</scope>
    <source>
        <tissue evidence="1">Muscle</tissue>
    </source>
</reference>
<evidence type="ECO:0000313" key="2">
    <source>
        <dbReference type="Proteomes" id="UP000314294"/>
    </source>
</evidence>
<accession>A0A4Z2GA27</accession>
<dbReference type="Proteomes" id="UP000314294">
    <property type="component" value="Unassembled WGS sequence"/>
</dbReference>
<organism evidence="1 2">
    <name type="scientific">Liparis tanakae</name>
    <name type="common">Tanaka's snailfish</name>
    <dbReference type="NCBI Taxonomy" id="230148"/>
    <lineage>
        <taxon>Eukaryota</taxon>
        <taxon>Metazoa</taxon>
        <taxon>Chordata</taxon>
        <taxon>Craniata</taxon>
        <taxon>Vertebrata</taxon>
        <taxon>Euteleostomi</taxon>
        <taxon>Actinopterygii</taxon>
        <taxon>Neopterygii</taxon>
        <taxon>Teleostei</taxon>
        <taxon>Neoteleostei</taxon>
        <taxon>Acanthomorphata</taxon>
        <taxon>Eupercaria</taxon>
        <taxon>Perciformes</taxon>
        <taxon>Cottioidei</taxon>
        <taxon>Cottales</taxon>
        <taxon>Liparidae</taxon>
        <taxon>Liparis</taxon>
    </lineage>
</organism>
<sequence length="68" mass="7428">MLLQQLAFDSFDNIEVPESLDLALAPAPVLVFRHALLHRIVELSTASAGYHLVNRVILIVVFTAAVMG</sequence>